<accession>A0AC58TL69</accession>
<reference evidence="2" key="2">
    <citation type="submission" date="2025-08" db="UniProtKB">
        <authorList>
            <consortium name="RefSeq"/>
        </authorList>
    </citation>
    <scope>IDENTIFICATION</scope>
    <source>
        <tissue evidence="2">Leaf</tissue>
    </source>
</reference>
<reference evidence="1" key="1">
    <citation type="journal article" date="2014" name="Nat. Commun.">
        <title>The tobacco genome sequence and its comparison with those of tomato and potato.</title>
        <authorList>
            <person name="Sierro N."/>
            <person name="Battey J.N."/>
            <person name="Ouadi S."/>
            <person name="Bakaher N."/>
            <person name="Bovet L."/>
            <person name="Willig A."/>
            <person name="Goepfert S."/>
            <person name="Peitsch M.C."/>
            <person name="Ivanov N.V."/>
        </authorList>
    </citation>
    <scope>NUCLEOTIDE SEQUENCE [LARGE SCALE GENOMIC DNA]</scope>
</reference>
<sequence length="167" mass="19729">MMRITTTNCIREGVREVLGVTKGYSRGHKGDLWWNREVQGKVKVKKMASIKLVESIDEEEKRTNQECYKKAKKEPNLAVMMTKTTAFGCLYDELRGKGRDKKLYRLDKVRERKARDLDQVKCIKDEDGKVLMEEASTKQKWHTYFHKLLNDVLDELEHFESWCDFGY</sequence>
<organism evidence="1 2">
    <name type="scientific">Nicotiana tabacum</name>
    <name type="common">Common tobacco</name>
    <dbReference type="NCBI Taxonomy" id="4097"/>
    <lineage>
        <taxon>Eukaryota</taxon>
        <taxon>Viridiplantae</taxon>
        <taxon>Streptophyta</taxon>
        <taxon>Embryophyta</taxon>
        <taxon>Tracheophyta</taxon>
        <taxon>Spermatophyta</taxon>
        <taxon>Magnoliopsida</taxon>
        <taxon>eudicotyledons</taxon>
        <taxon>Gunneridae</taxon>
        <taxon>Pentapetalae</taxon>
        <taxon>asterids</taxon>
        <taxon>lamiids</taxon>
        <taxon>Solanales</taxon>
        <taxon>Solanaceae</taxon>
        <taxon>Nicotianoideae</taxon>
        <taxon>Nicotianeae</taxon>
        <taxon>Nicotiana</taxon>
    </lineage>
</organism>
<protein>
    <submittedName>
        <fullName evidence="2">Uncharacterized protein LOC142175280</fullName>
    </submittedName>
</protein>
<name>A0AC58TL69_TOBAC</name>
<dbReference type="RefSeq" id="XP_075097966.1">
    <property type="nucleotide sequence ID" value="XM_075241865.1"/>
</dbReference>
<evidence type="ECO:0000313" key="1">
    <source>
        <dbReference type="Proteomes" id="UP000790787"/>
    </source>
</evidence>
<keyword evidence="1" id="KW-1185">Reference proteome</keyword>
<gene>
    <name evidence="2" type="primary">LOC142175280</name>
</gene>
<proteinExistence type="predicted"/>
<dbReference type="Proteomes" id="UP000790787">
    <property type="component" value="Chromosome 21"/>
</dbReference>
<evidence type="ECO:0000313" key="2">
    <source>
        <dbReference type="RefSeq" id="XP_075097966.1"/>
    </source>
</evidence>